<evidence type="ECO:0000256" key="9">
    <source>
        <dbReference type="ARBA" id="ARBA00023242"/>
    </source>
</evidence>
<evidence type="ECO:0000256" key="7">
    <source>
        <dbReference type="ARBA" id="ARBA00022884"/>
    </source>
</evidence>
<evidence type="ECO:0000256" key="8">
    <source>
        <dbReference type="ARBA" id="ARBA00023042"/>
    </source>
</evidence>
<evidence type="ECO:0000313" key="14">
    <source>
        <dbReference type="Proteomes" id="UP000604825"/>
    </source>
</evidence>
<dbReference type="PANTHER" id="PTHR12189">
    <property type="entry name" value="MRNA GUANINE-7- METHYLTRANSFERASE"/>
    <property type="match status" value="1"/>
</dbReference>
<dbReference type="Proteomes" id="UP000604825">
    <property type="component" value="Unassembled WGS sequence"/>
</dbReference>
<feature type="compositionally biased region" description="Gly residues" evidence="11">
    <location>
        <begin position="17"/>
        <end position="27"/>
    </location>
</feature>
<accession>A0A811R7L4</accession>
<reference evidence="13" key="1">
    <citation type="submission" date="2020-10" db="EMBL/GenBank/DDBJ databases">
        <authorList>
            <person name="Han B."/>
            <person name="Lu T."/>
            <person name="Zhao Q."/>
            <person name="Huang X."/>
            <person name="Zhao Y."/>
        </authorList>
    </citation>
    <scope>NUCLEOTIDE SEQUENCE</scope>
</reference>
<name>A0A811R7L4_9POAL</name>
<evidence type="ECO:0000256" key="10">
    <source>
        <dbReference type="ARBA" id="ARBA00044712"/>
    </source>
</evidence>
<keyword evidence="8" id="KW-0506">mRNA capping</keyword>
<keyword evidence="14" id="KW-1185">Reference proteome</keyword>
<comment type="subcellular location">
    <subcellularLocation>
        <location evidence="1">Nucleus</location>
    </subcellularLocation>
</comment>
<dbReference type="SUPFAM" id="SSF53335">
    <property type="entry name" value="S-adenosyl-L-methionine-dependent methyltransferases"/>
    <property type="match status" value="1"/>
</dbReference>
<dbReference type="PIRSF" id="PIRSF028762">
    <property type="entry name" value="ABD1"/>
    <property type="match status" value="1"/>
</dbReference>
<gene>
    <name evidence="13" type="ORF">NCGR_LOCUS49328</name>
</gene>
<feature type="compositionally biased region" description="Basic and acidic residues" evidence="11">
    <location>
        <begin position="32"/>
        <end position="46"/>
    </location>
</feature>
<keyword evidence="7" id="KW-0694">RNA-binding</keyword>
<dbReference type="PANTHER" id="PTHR12189:SF2">
    <property type="entry name" value="MRNA CAP GUANINE-N7 METHYLTRANSFERASE"/>
    <property type="match status" value="1"/>
</dbReference>
<feature type="domain" description="MRNA cap 0 methyltransferase" evidence="12">
    <location>
        <begin position="59"/>
        <end position="300"/>
    </location>
</feature>
<keyword evidence="3" id="KW-0489">Methyltransferase</keyword>
<keyword evidence="9" id="KW-0539">Nucleus</keyword>
<organism evidence="13 14">
    <name type="scientific">Miscanthus lutarioriparius</name>
    <dbReference type="NCBI Taxonomy" id="422564"/>
    <lineage>
        <taxon>Eukaryota</taxon>
        <taxon>Viridiplantae</taxon>
        <taxon>Streptophyta</taxon>
        <taxon>Embryophyta</taxon>
        <taxon>Tracheophyta</taxon>
        <taxon>Spermatophyta</taxon>
        <taxon>Magnoliopsida</taxon>
        <taxon>Liliopsida</taxon>
        <taxon>Poales</taxon>
        <taxon>Poaceae</taxon>
        <taxon>PACMAD clade</taxon>
        <taxon>Panicoideae</taxon>
        <taxon>Andropogonodae</taxon>
        <taxon>Andropogoneae</taxon>
        <taxon>Saccharinae</taxon>
        <taxon>Miscanthus</taxon>
    </lineage>
</organism>
<dbReference type="InterPro" id="IPR016899">
    <property type="entry name" value="mRNA_G-N7_MeTrfase_euk"/>
</dbReference>
<evidence type="ECO:0000256" key="6">
    <source>
        <dbReference type="ARBA" id="ARBA00022691"/>
    </source>
</evidence>
<keyword evidence="5" id="KW-0808">Transferase</keyword>
<evidence type="ECO:0000256" key="1">
    <source>
        <dbReference type="ARBA" id="ARBA00004123"/>
    </source>
</evidence>
<sequence length="326" mass="37345">MSPLSPLPASWARRGGIPRGSGYGGQQEQGYSEERSSARRVADHYSARSNQTLQERESSPIIHLKKLNNWIKSVLIQLYARPGHCVLDLACGKGGDLIKWDKAKVGYYVGVDIAEGSIKDCMIRYNGDTDQQRRKKFSFPARLLCIDCYEARLDEYLCEDAPFDICSCQYKTLLLCSAEGLEFGNSVYWISFGEEYAEKKFPASRPFGIKYKVHLEDAVDCPEWVVPFHLFKLLAEEYDLELVLMKNFHEFVHEYLQKPEFTELIWRLGALGDGRQDQSTLSQDEWEVSYLYLAFVLRKPGQPSTQRRADNANMFLTEGDIEFLGI</sequence>
<dbReference type="InterPro" id="IPR029063">
    <property type="entry name" value="SAM-dependent_MTases_sf"/>
</dbReference>
<comment type="catalytic activity">
    <reaction evidence="10">
        <text>a 5'-end (5'-triphosphoguanosine)-ribonucleoside in mRNA + S-adenosyl-L-methionine = a 5'-end (N(7)-methyl 5'-triphosphoguanosine)-ribonucleoside in mRNA + S-adenosyl-L-homocysteine</text>
        <dbReference type="Rhea" id="RHEA:67008"/>
        <dbReference type="Rhea" id="RHEA-COMP:17166"/>
        <dbReference type="Rhea" id="RHEA-COMP:17167"/>
        <dbReference type="ChEBI" id="CHEBI:57856"/>
        <dbReference type="ChEBI" id="CHEBI:59789"/>
        <dbReference type="ChEBI" id="CHEBI:156461"/>
        <dbReference type="ChEBI" id="CHEBI:167617"/>
        <dbReference type="EC" id="2.1.1.56"/>
    </reaction>
</comment>
<dbReference type="CDD" id="cd02440">
    <property type="entry name" value="AdoMet_MTases"/>
    <property type="match status" value="1"/>
</dbReference>
<comment type="caution">
    <text evidence="13">The sequence shown here is derived from an EMBL/GenBank/DDBJ whole genome shotgun (WGS) entry which is preliminary data.</text>
</comment>
<proteinExistence type="predicted"/>
<dbReference type="GO" id="GO:0004482">
    <property type="term" value="F:mRNA 5'-cap (guanine-N7-)-methyltransferase activity"/>
    <property type="evidence" value="ECO:0007669"/>
    <property type="project" value="UniProtKB-EC"/>
</dbReference>
<evidence type="ECO:0000256" key="3">
    <source>
        <dbReference type="ARBA" id="ARBA00022603"/>
    </source>
</evidence>
<evidence type="ECO:0000256" key="2">
    <source>
        <dbReference type="ARBA" id="ARBA00011926"/>
    </source>
</evidence>
<dbReference type="PROSITE" id="PS51562">
    <property type="entry name" value="RNA_CAP0_MT"/>
    <property type="match status" value="1"/>
</dbReference>
<keyword evidence="4" id="KW-0507">mRNA processing</keyword>
<feature type="region of interest" description="Disordered" evidence="11">
    <location>
        <begin position="1"/>
        <end position="53"/>
    </location>
</feature>
<dbReference type="OrthoDB" id="10248867at2759"/>
<evidence type="ECO:0000256" key="11">
    <source>
        <dbReference type="SAM" id="MobiDB-lite"/>
    </source>
</evidence>
<dbReference type="InterPro" id="IPR039753">
    <property type="entry name" value="RG7MT1"/>
</dbReference>
<dbReference type="Pfam" id="PF03291">
    <property type="entry name" value="mRNA_G-N7_MeTrfase"/>
    <property type="match status" value="2"/>
</dbReference>
<evidence type="ECO:0000259" key="12">
    <source>
        <dbReference type="PROSITE" id="PS51562"/>
    </source>
</evidence>
<dbReference type="GO" id="GO:0003723">
    <property type="term" value="F:RNA binding"/>
    <property type="evidence" value="ECO:0007669"/>
    <property type="project" value="UniProtKB-KW"/>
</dbReference>
<evidence type="ECO:0000256" key="4">
    <source>
        <dbReference type="ARBA" id="ARBA00022664"/>
    </source>
</evidence>
<keyword evidence="6" id="KW-0949">S-adenosyl-L-methionine</keyword>
<evidence type="ECO:0000313" key="13">
    <source>
        <dbReference type="EMBL" id="CAD6266023.1"/>
    </source>
</evidence>
<dbReference type="AlphaFoldDB" id="A0A811R7L4"/>
<dbReference type="EC" id="2.1.1.56" evidence="2"/>
<protein>
    <recommendedName>
        <fullName evidence="2">mRNA (guanine-N(7))-methyltransferase</fullName>
        <ecNumber evidence="2">2.1.1.56</ecNumber>
    </recommendedName>
</protein>
<evidence type="ECO:0000256" key="5">
    <source>
        <dbReference type="ARBA" id="ARBA00022679"/>
    </source>
</evidence>
<dbReference type="Gene3D" id="3.40.50.150">
    <property type="entry name" value="Vaccinia Virus protein VP39"/>
    <property type="match status" value="2"/>
</dbReference>
<dbReference type="GO" id="GO:0005634">
    <property type="term" value="C:nucleus"/>
    <property type="evidence" value="ECO:0007669"/>
    <property type="project" value="UniProtKB-SubCell"/>
</dbReference>
<dbReference type="InterPro" id="IPR004971">
    <property type="entry name" value="mRNA_G-N7_MeTrfase_dom"/>
</dbReference>
<dbReference type="EMBL" id="CAJGYO010000013">
    <property type="protein sequence ID" value="CAD6266023.1"/>
    <property type="molecule type" value="Genomic_DNA"/>
</dbReference>